<feature type="domain" description="DYW" evidence="3">
    <location>
        <begin position="585"/>
        <end position="678"/>
    </location>
</feature>
<name>A0A0G4IXZ5_PLABS</name>
<keyword evidence="7" id="KW-1185">Reference proteome</keyword>
<dbReference type="GO" id="GO:0008270">
    <property type="term" value="F:zinc ion binding"/>
    <property type="evidence" value="ECO:0007669"/>
    <property type="project" value="InterPro"/>
</dbReference>
<accession>A0A0G4IXZ5</accession>
<evidence type="ECO:0000256" key="1">
    <source>
        <dbReference type="ARBA" id="ARBA00022737"/>
    </source>
</evidence>
<dbReference type="Pfam" id="PF17177">
    <property type="entry name" value="PPR_long"/>
    <property type="match status" value="1"/>
</dbReference>
<dbReference type="PANTHER" id="PTHR47933:SF11">
    <property type="entry name" value="PENTATRICOPEPTIDE REPEAT-CONTAINING PROTEIN 2"/>
    <property type="match status" value="1"/>
</dbReference>
<dbReference type="NCBIfam" id="TIGR00756">
    <property type="entry name" value="PPR"/>
    <property type="match status" value="1"/>
</dbReference>
<evidence type="ECO:0000313" key="7">
    <source>
        <dbReference type="Proteomes" id="UP000039324"/>
    </source>
</evidence>
<evidence type="ECO:0000313" key="5">
    <source>
        <dbReference type="EMBL" id="CEO99946.1"/>
    </source>
</evidence>
<dbReference type="InterPro" id="IPR033443">
    <property type="entry name" value="PROP1-like_PPR_dom"/>
</dbReference>
<gene>
    <name evidence="5" type="ORF">PBRA_007680</name>
    <name evidence="6" type="ORF">PLBR_LOCUS6791</name>
</gene>
<reference evidence="6 8" key="2">
    <citation type="submission" date="2018-03" db="EMBL/GenBank/DDBJ databases">
        <authorList>
            <person name="Fogelqvist J."/>
        </authorList>
    </citation>
    <scope>NUCLEOTIDE SEQUENCE [LARGE SCALE GENOMIC DNA]</scope>
</reference>
<feature type="repeat" description="PPR" evidence="2">
    <location>
        <begin position="367"/>
        <end position="401"/>
    </location>
</feature>
<dbReference type="InterPro" id="IPR051240">
    <property type="entry name" value="Mito_RNA-Proc/Resp"/>
</dbReference>
<dbReference type="InterPro" id="IPR011990">
    <property type="entry name" value="TPR-like_helical_dom_sf"/>
</dbReference>
<feature type="domain" description="PROP1-like PPR" evidence="4">
    <location>
        <begin position="270"/>
        <end position="435"/>
    </location>
</feature>
<dbReference type="Pfam" id="PF01535">
    <property type="entry name" value="PPR"/>
    <property type="match status" value="1"/>
</dbReference>
<protein>
    <recommendedName>
        <fullName evidence="9">DYW domain-containing protein</fullName>
    </recommendedName>
</protein>
<evidence type="ECO:0000259" key="3">
    <source>
        <dbReference type="Pfam" id="PF14432"/>
    </source>
</evidence>
<dbReference type="Proteomes" id="UP000039324">
    <property type="component" value="Unassembled WGS sequence"/>
</dbReference>
<dbReference type="Gene3D" id="1.25.40.10">
    <property type="entry name" value="Tetratricopeptide repeat domain"/>
    <property type="match status" value="2"/>
</dbReference>
<dbReference type="AlphaFoldDB" id="A0A0G4IXZ5"/>
<dbReference type="EMBL" id="OVEO01000012">
    <property type="protein sequence ID" value="SPQ99576.1"/>
    <property type="molecule type" value="Genomic_DNA"/>
</dbReference>
<dbReference type="STRING" id="37360.A0A0G4IXZ5"/>
<evidence type="ECO:0000313" key="6">
    <source>
        <dbReference type="EMBL" id="SPQ99576.1"/>
    </source>
</evidence>
<keyword evidence="1" id="KW-0677">Repeat</keyword>
<dbReference type="GO" id="GO:0003729">
    <property type="term" value="F:mRNA binding"/>
    <property type="evidence" value="ECO:0007669"/>
    <property type="project" value="TreeGrafter"/>
</dbReference>
<dbReference type="PANTHER" id="PTHR47933">
    <property type="entry name" value="PENTATRICOPEPTIDE REPEAT-CONTAINING PROTEIN 1, MITOCHONDRIAL"/>
    <property type="match status" value="1"/>
</dbReference>
<dbReference type="InterPro" id="IPR002885">
    <property type="entry name" value="PPR_rpt"/>
</dbReference>
<dbReference type="EMBL" id="CDSF01000095">
    <property type="protein sequence ID" value="CEO99946.1"/>
    <property type="molecule type" value="Genomic_DNA"/>
</dbReference>
<organism evidence="5 7">
    <name type="scientific">Plasmodiophora brassicae</name>
    <name type="common">Clubroot disease agent</name>
    <dbReference type="NCBI Taxonomy" id="37360"/>
    <lineage>
        <taxon>Eukaryota</taxon>
        <taxon>Sar</taxon>
        <taxon>Rhizaria</taxon>
        <taxon>Endomyxa</taxon>
        <taxon>Phytomyxea</taxon>
        <taxon>Plasmodiophorida</taxon>
        <taxon>Plasmodiophoridae</taxon>
        <taxon>Plasmodiophora</taxon>
    </lineage>
</organism>
<evidence type="ECO:0000313" key="8">
    <source>
        <dbReference type="Proteomes" id="UP000290189"/>
    </source>
</evidence>
<dbReference type="OrthoDB" id="185373at2759"/>
<dbReference type="PROSITE" id="PS51375">
    <property type="entry name" value="PPR"/>
    <property type="match status" value="1"/>
</dbReference>
<evidence type="ECO:0000256" key="2">
    <source>
        <dbReference type="PROSITE-ProRule" id="PRU00708"/>
    </source>
</evidence>
<dbReference type="InterPro" id="IPR032867">
    <property type="entry name" value="DYW_dom"/>
</dbReference>
<proteinExistence type="predicted"/>
<geneLocation type="mitochondrion" evidence="6"/>
<dbReference type="Pfam" id="PF14432">
    <property type="entry name" value="DYW_deaminase"/>
    <property type="match status" value="1"/>
</dbReference>
<reference evidence="5 7" key="1">
    <citation type="submission" date="2015-02" db="EMBL/GenBank/DDBJ databases">
        <authorList>
            <person name="Chooi Y.-H."/>
        </authorList>
    </citation>
    <scope>NUCLEOTIDE SEQUENCE [LARGE SCALE GENOMIC DNA]</scope>
    <source>
        <strain evidence="5">E3</strain>
    </source>
</reference>
<keyword evidence="6" id="KW-0496">Mitochondrion</keyword>
<evidence type="ECO:0008006" key="9">
    <source>
        <dbReference type="Google" id="ProtNLM"/>
    </source>
</evidence>
<evidence type="ECO:0000259" key="4">
    <source>
        <dbReference type="Pfam" id="PF17177"/>
    </source>
</evidence>
<dbReference type="Proteomes" id="UP000290189">
    <property type="component" value="Unassembled WGS sequence"/>
</dbReference>
<sequence length="678" mass="74490">MTRVACQRIAWLSGQSLSRRPARRRWRALSSYVGDSATGSPLRMHATFLRHPTPAIAAKLALHDDDPVRVWSAFEHVLQSGCPVDVRLFHPMMQFCRRVQPHKAADVLRVAGRRQVPITEALFCTFLSACKAANPPPVQEAVDLYKECGPRTPIAVFGVFDLCRASKQPALAIPLLSHAIASDVAFTKKLVTIVAACCAESGCPAGADAAEQMLDLFRSNRAPHDAGQPTFFNLIKALLQQKRFGLAVSTLTLMHDTFGLAPTESTYNRVLFAVSKHAHISVALSLFNTMLQRNAPVDVRVFTSLIEACGRCSNLSGVQALHEHARARSLLHDDFVVSALVASYGHCSNLVGARAAFEDRCAAFTPDAAVFNSMMTAYAHQGLLDDAVGVYERLKAVNLRPTRSTLVALLTGCCRAGDTARAYAFLSEFATVWNVAADYQHVNIMIDMHGRLGDLNAAEKLASSSPAAGVISWNMVLAACVKHRDLDRAERAFSAIVSRSDAGTQDLASAYVSMSNMYYRAGRQADVARLRHEVRTRGIVKASGQTSLQLADCCLDFSSNDRRLRNDRDLAAMHASMMNQLVEHGYIPDLSYVTRSARTDDEARRAVYGHSEKIAVAHALRSVPPGEPIRLAKNLRVCPDCHEAIKHVSVVFAREVFVRDSTRHHHFRDGKCSCEDFW</sequence>